<organism evidence="6 7">
    <name type="scientific">Streptosporangium pseudovulgare</name>
    <dbReference type="NCBI Taxonomy" id="35765"/>
    <lineage>
        <taxon>Bacteria</taxon>
        <taxon>Bacillati</taxon>
        <taxon>Actinomycetota</taxon>
        <taxon>Actinomycetes</taxon>
        <taxon>Streptosporangiales</taxon>
        <taxon>Streptosporangiaceae</taxon>
        <taxon>Streptosporangium</taxon>
    </lineage>
</organism>
<name>A0ABQ2QR73_9ACTN</name>
<dbReference type="PANTHER" id="PTHR33204">
    <property type="entry name" value="TRANSCRIPTIONAL REGULATOR, MARR FAMILY"/>
    <property type="match status" value="1"/>
</dbReference>
<feature type="domain" description="HTH hxlR-type" evidence="5">
    <location>
        <begin position="85"/>
        <end position="183"/>
    </location>
</feature>
<dbReference type="Pfam" id="PF01638">
    <property type="entry name" value="HxlR"/>
    <property type="match status" value="1"/>
</dbReference>
<evidence type="ECO:0000256" key="2">
    <source>
        <dbReference type="ARBA" id="ARBA00023125"/>
    </source>
</evidence>
<evidence type="ECO:0000313" key="7">
    <source>
        <dbReference type="Proteomes" id="UP000611554"/>
    </source>
</evidence>
<evidence type="ECO:0000256" key="3">
    <source>
        <dbReference type="ARBA" id="ARBA00023163"/>
    </source>
</evidence>
<dbReference type="EMBL" id="BMQJ01000004">
    <property type="protein sequence ID" value="GGP92422.1"/>
    <property type="molecule type" value="Genomic_DNA"/>
</dbReference>
<gene>
    <name evidence="6" type="ORF">GCM10010140_22770</name>
</gene>
<evidence type="ECO:0000259" key="5">
    <source>
        <dbReference type="PROSITE" id="PS51118"/>
    </source>
</evidence>
<keyword evidence="7" id="KW-1185">Reference proteome</keyword>
<evidence type="ECO:0000256" key="1">
    <source>
        <dbReference type="ARBA" id="ARBA00023015"/>
    </source>
</evidence>
<dbReference type="PANTHER" id="PTHR33204:SF39">
    <property type="entry name" value="TRANSCRIPTIONAL REGULATORY PROTEIN"/>
    <property type="match status" value="1"/>
</dbReference>
<feature type="region of interest" description="Disordered" evidence="4">
    <location>
        <begin position="1"/>
        <end position="60"/>
    </location>
</feature>
<keyword evidence="1" id="KW-0805">Transcription regulation</keyword>
<dbReference type="InterPro" id="IPR036388">
    <property type="entry name" value="WH-like_DNA-bd_sf"/>
</dbReference>
<sequence length="212" mass="22783">MARGVAHHGGDPVAAPERLGDGLPPGPAARAEDHDVHGEPPFTGAGSRAPGLPADAIRSRGYRRDTGYREVMREPLPADMFDELCPSPLNPIRFGDKWAALIIRCLEDGPRRFSELRVPLRRVTPKVLTGSLRSLERSGLVSRTVRAGATPHVEYGLTPLGRSMLVPLAAACAWAEEHWDELIDARETYDDATGPRPARARAFGRAAGGTGG</sequence>
<dbReference type="Proteomes" id="UP000611554">
    <property type="component" value="Unassembled WGS sequence"/>
</dbReference>
<dbReference type="InterPro" id="IPR036390">
    <property type="entry name" value="WH_DNA-bd_sf"/>
</dbReference>
<dbReference type="Gene3D" id="1.10.10.10">
    <property type="entry name" value="Winged helix-like DNA-binding domain superfamily/Winged helix DNA-binding domain"/>
    <property type="match status" value="1"/>
</dbReference>
<dbReference type="PROSITE" id="PS51118">
    <property type="entry name" value="HTH_HXLR"/>
    <property type="match status" value="1"/>
</dbReference>
<proteinExistence type="predicted"/>
<evidence type="ECO:0000313" key="6">
    <source>
        <dbReference type="EMBL" id="GGP92422.1"/>
    </source>
</evidence>
<keyword evidence="2" id="KW-0238">DNA-binding</keyword>
<protein>
    <recommendedName>
        <fullName evidence="5">HTH hxlR-type domain-containing protein</fullName>
    </recommendedName>
</protein>
<evidence type="ECO:0000256" key="4">
    <source>
        <dbReference type="SAM" id="MobiDB-lite"/>
    </source>
</evidence>
<dbReference type="InterPro" id="IPR002577">
    <property type="entry name" value="HTH_HxlR"/>
</dbReference>
<dbReference type="SUPFAM" id="SSF46785">
    <property type="entry name" value="Winged helix' DNA-binding domain"/>
    <property type="match status" value="1"/>
</dbReference>
<reference evidence="7" key="1">
    <citation type="journal article" date="2019" name="Int. J. Syst. Evol. Microbiol.">
        <title>The Global Catalogue of Microorganisms (GCM) 10K type strain sequencing project: providing services to taxonomists for standard genome sequencing and annotation.</title>
        <authorList>
            <consortium name="The Broad Institute Genomics Platform"/>
            <consortium name="The Broad Institute Genome Sequencing Center for Infectious Disease"/>
            <person name="Wu L."/>
            <person name="Ma J."/>
        </authorList>
    </citation>
    <scope>NUCLEOTIDE SEQUENCE [LARGE SCALE GENOMIC DNA]</scope>
    <source>
        <strain evidence="7">JCM 3115</strain>
    </source>
</reference>
<keyword evidence="3" id="KW-0804">Transcription</keyword>
<accession>A0ABQ2QR73</accession>
<comment type="caution">
    <text evidence="6">The sequence shown here is derived from an EMBL/GenBank/DDBJ whole genome shotgun (WGS) entry which is preliminary data.</text>
</comment>